<dbReference type="Proteomes" id="UP000499080">
    <property type="component" value="Unassembled WGS sequence"/>
</dbReference>
<reference evidence="1 2" key="1">
    <citation type="journal article" date="2019" name="Sci. Rep.">
        <title>Orb-weaving spider Araneus ventricosus genome elucidates the spidroin gene catalogue.</title>
        <authorList>
            <person name="Kono N."/>
            <person name="Nakamura H."/>
            <person name="Ohtoshi R."/>
            <person name="Moran D.A.P."/>
            <person name="Shinohara A."/>
            <person name="Yoshida Y."/>
            <person name="Fujiwara M."/>
            <person name="Mori M."/>
            <person name="Tomita M."/>
            <person name="Arakawa K."/>
        </authorList>
    </citation>
    <scope>NUCLEOTIDE SEQUENCE [LARGE SCALE GENOMIC DNA]</scope>
</reference>
<evidence type="ECO:0000313" key="2">
    <source>
        <dbReference type="Proteomes" id="UP000499080"/>
    </source>
</evidence>
<keyword evidence="2" id="KW-1185">Reference proteome</keyword>
<evidence type="ECO:0000313" key="1">
    <source>
        <dbReference type="EMBL" id="GBM39077.1"/>
    </source>
</evidence>
<organism evidence="1 2">
    <name type="scientific">Araneus ventricosus</name>
    <name type="common">Orbweaver spider</name>
    <name type="synonym">Epeira ventricosa</name>
    <dbReference type="NCBI Taxonomy" id="182803"/>
    <lineage>
        <taxon>Eukaryota</taxon>
        <taxon>Metazoa</taxon>
        <taxon>Ecdysozoa</taxon>
        <taxon>Arthropoda</taxon>
        <taxon>Chelicerata</taxon>
        <taxon>Arachnida</taxon>
        <taxon>Araneae</taxon>
        <taxon>Araneomorphae</taxon>
        <taxon>Entelegynae</taxon>
        <taxon>Araneoidea</taxon>
        <taxon>Araneidae</taxon>
        <taxon>Araneus</taxon>
    </lineage>
</organism>
<feature type="non-terminal residue" evidence="1">
    <location>
        <position position="1"/>
    </location>
</feature>
<sequence>KWFLRKLPRNPLLLPPNIGLLSSPVLQTTTRELFKLHCHKEGPGRVVLQRRSYCVTTEWKSHVE</sequence>
<name>A0A4Y2FDQ3_ARAVE</name>
<proteinExistence type="predicted"/>
<gene>
    <name evidence="1" type="ORF">AVEN_10600_1</name>
</gene>
<protein>
    <submittedName>
        <fullName evidence="1">Uncharacterized protein</fullName>
    </submittedName>
</protein>
<comment type="caution">
    <text evidence="1">The sequence shown here is derived from an EMBL/GenBank/DDBJ whole genome shotgun (WGS) entry which is preliminary data.</text>
</comment>
<dbReference type="AlphaFoldDB" id="A0A4Y2FDQ3"/>
<dbReference type="EMBL" id="BGPR01095590">
    <property type="protein sequence ID" value="GBM39077.1"/>
    <property type="molecule type" value="Genomic_DNA"/>
</dbReference>
<accession>A0A4Y2FDQ3</accession>